<organism evidence="2 3">
    <name type="scientific">Desulfofustis limnaeus</name>
    <dbReference type="NCBI Taxonomy" id="2740163"/>
    <lineage>
        <taxon>Bacteria</taxon>
        <taxon>Pseudomonadati</taxon>
        <taxon>Thermodesulfobacteriota</taxon>
        <taxon>Desulfobulbia</taxon>
        <taxon>Desulfobulbales</taxon>
        <taxon>Desulfocapsaceae</taxon>
        <taxon>Desulfofustis</taxon>
    </lineage>
</organism>
<proteinExistence type="predicted"/>
<dbReference type="CDD" id="cd05244">
    <property type="entry name" value="BVR-B_like_SDR_a"/>
    <property type="match status" value="1"/>
</dbReference>
<feature type="domain" description="NAD(P)-binding" evidence="1">
    <location>
        <begin position="7"/>
        <end position="200"/>
    </location>
</feature>
<evidence type="ECO:0000313" key="2">
    <source>
        <dbReference type="EMBL" id="BDD87480.1"/>
    </source>
</evidence>
<dbReference type="Pfam" id="PF13460">
    <property type="entry name" value="NAD_binding_10"/>
    <property type="match status" value="1"/>
</dbReference>
<reference evidence="2 3" key="1">
    <citation type="submission" date="2022-01" db="EMBL/GenBank/DDBJ databases">
        <title>Desulfofustis limnae sp. nov., a novel mesophilic sulfate-reducing bacterium isolated from marsh soil.</title>
        <authorList>
            <person name="Watanabe M."/>
            <person name="Takahashi A."/>
            <person name="Kojima H."/>
            <person name="Fukui M."/>
        </authorList>
    </citation>
    <scope>NUCLEOTIDE SEQUENCE [LARGE SCALE GENOMIC DNA]</scope>
    <source>
        <strain evidence="2 3">PPLL</strain>
    </source>
</reference>
<dbReference type="SUPFAM" id="SSF51735">
    <property type="entry name" value="NAD(P)-binding Rossmann-fold domains"/>
    <property type="match status" value="1"/>
</dbReference>
<gene>
    <name evidence="2" type="ORF">DPPLL_18450</name>
</gene>
<dbReference type="EMBL" id="AP025516">
    <property type="protein sequence ID" value="BDD87480.1"/>
    <property type="molecule type" value="Genomic_DNA"/>
</dbReference>
<sequence>MKILIIGATRGIGRALLSCARQEGHEVRVLVRDPARLEAGAGSGSLEVIQGDVRDAGAVRSAARDQEAVCSCIGSPITFGPVDLFSVGARNLVAALQENPACKLVVVTGIGAGSSKDHGGFLYDRLFKPLVLKTIYEDKDREEEIIKTSGLHWLIVRPAGLTNGPRTGVYRVINDLTGITAKRISRLDVADFILKELAKPENFGRTPLLTY</sequence>
<dbReference type="Gene3D" id="3.40.50.720">
    <property type="entry name" value="NAD(P)-binding Rossmann-like Domain"/>
    <property type="match status" value="1"/>
</dbReference>
<dbReference type="InterPro" id="IPR036291">
    <property type="entry name" value="NAD(P)-bd_dom_sf"/>
</dbReference>
<accession>A0ABM7W944</accession>
<protein>
    <submittedName>
        <fullName evidence="2">NADH-flavin reductase</fullName>
    </submittedName>
</protein>
<evidence type="ECO:0000313" key="3">
    <source>
        <dbReference type="Proteomes" id="UP000830055"/>
    </source>
</evidence>
<name>A0ABM7W944_9BACT</name>
<dbReference type="InterPro" id="IPR051606">
    <property type="entry name" value="Polyketide_Oxido-like"/>
</dbReference>
<keyword evidence="3" id="KW-1185">Reference proteome</keyword>
<dbReference type="RefSeq" id="WP_284154506.1">
    <property type="nucleotide sequence ID" value="NZ_AP025516.1"/>
</dbReference>
<dbReference type="InterPro" id="IPR016040">
    <property type="entry name" value="NAD(P)-bd_dom"/>
</dbReference>
<evidence type="ECO:0000259" key="1">
    <source>
        <dbReference type="Pfam" id="PF13460"/>
    </source>
</evidence>
<dbReference type="PANTHER" id="PTHR43355:SF2">
    <property type="entry name" value="FLAVIN REDUCTASE (NADPH)"/>
    <property type="match status" value="1"/>
</dbReference>
<dbReference type="Proteomes" id="UP000830055">
    <property type="component" value="Chromosome"/>
</dbReference>
<dbReference type="PANTHER" id="PTHR43355">
    <property type="entry name" value="FLAVIN REDUCTASE (NADPH)"/>
    <property type="match status" value="1"/>
</dbReference>